<evidence type="ECO:0000256" key="1">
    <source>
        <dbReference type="SAM" id="SignalP"/>
    </source>
</evidence>
<protein>
    <submittedName>
        <fullName evidence="3">YceI family protein</fullName>
    </submittedName>
</protein>
<dbReference type="PANTHER" id="PTHR34406">
    <property type="entry name" value="PROTEIN YCEI"/>
    <property type="match status" value="1"/>
</dbReference>
<proteinExistence type="predicted"/>
<name>A0ABY8FTS5_9SPHN</name>
<feature type="chain" id="PRO_5046526790" evidence="1">
    <location>
        <begin position="26"/>
        <end position="201"/>
    </location>
</feature>
<dbReference type="Gene3D" id="2.40.128.110">
    <property type="entry name" value="Lipid/polyisoprenoid-binding, YceI-like"/>
    <property type="match status" value="1"/>
</dbReference>
<sequence length="201" mass="20857">MNPVIRTTAAASLFTMAACSQPAPAPLVEGDWSLDNSASSLSFVSVKAGDIGEVHGFKQMEGAVSRDGKAKVTIDLASVDTGIEIRDGRMREFLFDTGAYPEATISAQVDPAAFSTMAVGASTIQPITATIDLRGATSEVETEVNVLRAGEDRVVVSSARPIILDADALGLSEGVGKLQELAGLPAISAAVPVTFSLTFER</sequence>
<keyword evidence="4" id="KW-1185">Reference proteome</keyword>
<dbReference type="PIRSF" id="PIRSF029811">
    <property type="entry name" value="UCP029811"/>
    <property type="match status" value="1"/>
</dbReference>
<dbReference type="InterPro" id="IPR007372">
    <property type="entry name" value="Lipid/polyisoprenoid-bd_YceI"/>
</dbReference>
<feature type="signal peptide" evidence="1">
    <location>
        <begin position="1"/>
        <end position="25"/>
    </location>
</feature>
<dbReference type="Proteomes" id="UP001215827">
    <property type="component" value="Chromosome"/>
</dbReference>
<dbReference type="RefSeq" id="WP_278017094.1">
    <property type="nucleotide sequence ID" value="NZ_CP121106.1"/>
</dbReference>
<accession>A0ABY8FTS5</accession>
<dbReference type="EMBL" id="CP121106">
    <property type="protein sequence ID" value="WFL78404.1"/>
    <property type="molecule type" value="Genomic_DNA"/>
</dbReference>
<gene>
    <name evidence="3" type="ORF">P7228_04890</name>
</gene>
<evidence type="ECO:0000313" key="3">
    <source>
        <dbReference type="EMBL" id="WFL78404.1"/>
    </source>
</evidence>
<dbReference type="SUPFAM" id="SSF101874">
    <property type="entry name" value="YceI-like"/>
    <property type="match status" value="1"/>
</dbReference>
<dbReference type="PANTHER" id="PTHR34406:SF1">
    <property type="entry name" value="PROTEIN YCEI"/>
    <property type="match status" value="1"/>
</dbReference>
<dbReference type="Pfam" id="PF04264">
    <property type="entry name" value="YceI"/>
    <property type="match status" value="1"/>
</dbReference>
<dbReference type="InterPro" id="IPR027016">
    <property type="entry name" value="UCP029811"/>
</dbReference>
<organism evidence="3 4">
    <name type="scientific">Altererythrobacter arenosus</name>
    <dbReference type="NCBI Taxonomy" id="3032592"/>
    <lineage>
        <taxon>Bacteria</taxon>
        <taxon>Pseudomonadati</taxon>
        <taxon>Pseudomonadota</taxon>
        <taxon>Alphaproteobacteria</taxon>
        <taxon>Sphingomonadales</taxon>
        <taxon>Erythrobacteraceae</taxon>
        <taxon>Altererythrobacter</taxon>
    </lineage>
</organism>
<dbReference type="InterPro" id="IPR036761">
    <property type="entry name" value="TTHA0802/YceI-like_sf"/>
</dbReference>
<reference evidence="3 4" key="1">
    <citation type="submission" date="2023-03" db="EMBL/GenBank/DDBJ databases">
        <title>Altererythrobacter sp. CAU 1644 isolated from sand.</title>
        <authorList>
            <person name="Kim W."/>
        </authorList>
    </citation>
    <scope>NUCLEOTIDE SEQUENCE [LARGE SCALE GENOMIC DNA]</scope>
    <source>
        <strain evidence="3 4">CAU 1644</strain>
    </source>
</reference>
<evidence type="ECO:0000313" key="4">
    <source>
        <dbReference type="Proteomes" id="UP001215827"/>
    </source>
</evidence>
<feature type="domain" description="Lipid/polyisoprenoid-binding YceI-like" evidence="2">
    <location>
        <begin position="31"/>
        <end position="200"/>
    </location>
</feature>
<keyword evidence="1" id="KW-0732">Signal</keyword>
<dbReference type="PROSITE" id="PS51257">
    <property type="entry name" value="PROKAR_LIPOPROTEIN"/>
    <property type="match status" value="1"/>
</dbReference>
<dbReference type="SMART" id="SM00867">
    <property type="entry name" value="YceI"/>
    <property type="match status" value="1"/>
</dbReference>
<evidence type="ECO:0000259" key="2">
    <source>
        <dbReference type="SMART" id="SM00867"/>
    </source>
</evidence>